<evidence type="ECO:0000256" key="6">
    <source>
        <dbReference type="SAM" id="MobiDB-lite"/>
    </source>
</evidence>
<accession>A0A9W7GA73</accession>
<dbReference type="GO" id="GO:0016020">
    <property type="term" value="C:membrane"/>
    <property type="evidence" value="ECO:0007669"/>
    <property type="project" value="UniProtKB-SubCell"/>
</dbReference>
<reference evidence="9" key="1">
    <citation type="journal article" date="2023" name="Commun. Biol.">
        <title>Genome analysis of Parmales, the sister group of diatoms, reveals the evolutionary specialization of diatoms from phago-mixotrophs to photoautotrophs.</title>
        <authorList>
            <person name="Ban H."/>
            <person name="Sato S."/>
            <person name="Yoshikawa S."/>
            <person name="Yamada K."/>
            <person name="Nakamura Y."/>
            <person name="Ichinomiya M."/>
            <person name="Sato N."/>
            <person name="Blanc-Mathieu R."/>
            <person name="Endo H."/>
            <person name="Kuwata A."/>
            <person name="Ogata H."/>
        </authorList>
    </citation>
    <scope>NUCLEOTIDE SEQUENCE [LARGE SCALE GENOMIC DNA]</scope>
</reference>
<feature type="region of interest" description="Disordered" evidence="6">
    <location>
        <begin position="329"/>
        <end position="352"/>
    </location>
</feature>
<evidence type="ECO:0008006" key="10">
    <source>
        <dbReference type="Google" id="ProtNLM"/>
    </source>
</evidence>
<comment type="caution">
    <text evidence="8">The sequence shown here is derived from an EMBL/GenBank/DDBJ whole genome shotgun (WGS) entry which is preliminary data.</text>
</comment>
<evidence type="ECO:0000256" key="4">
    <source>
        <dbReference type="ARBA" id="ARBA00022989"/>
    </source>
</evidence>
<evidence type="ECO:0000313" key="8">
    <source>
        <dbReference type="EMBL" id="GMI41094.1"/>
    </source>
</evidence>
<feature type="transmembrane region" description="Helical" evidence="7">
    <location>
        <begin position="278"/>
        <end position="299"/>
    </location>
</feature>
<dbReference type="PANTHER" id="PTHR21347">
    <property type="entry name" value="CLEFT LIP AND PALATE ASSOCIATED TRANSMEMBRANE PROTEIN-RELATED"/>
    <property type="match status" value="1"/>
</dbReference>
<dbReference type="AlphaFoldDB" id="A0A9W7GA73"/>
<evidence type="ECO:0000313" key="9">
    <source>
        <dbReference type="Proteomes" id="UP001165065"/>
    </source>
</evidence>
<evidence type="ECO:0000256" key="5">
    <source>
        <dbReference type="ARBA" id="ARBA00023136"/>
    </source>
</evidence>
<dbReference type="GO" id="GO:0012505">
    <property type="term" value="C:endomembrane system"/>
    <property type="evidence" value="ECO:0007669"/>
    <property type="project" value="TreeGrafter"/>
</dbReference>
<gene>
    <name evidence="8" type="ORF">TrCOL_g12437</name>
</gene>
<evidence type="ECO:0000256" key="1">
    <source>
        <dbReference type="ARBA" id="ARBA00004141"/>
    </source>
</evidence>
<dbReference type="PANTHER" id="PTHR21347:SF0">
    <property type="entry name" value="LIPID SCRAMBLASE CLPTM1L"/>
    <property type="match status" value="1"/>
</dbReference>
<feature type="transmembrane region" description="Helical" evidence="7">
    <location>
        <begin position="212"/>
        <end position="231"/>
    </location>
</feature>
<evidence type="ECO:0000256" key="3">
    <source>
        <dbReference type="ARBA" id="ARBA00022692"/>
    </source>
</evidence>
<name>A0A9W7GA73_9STRA</name>
<dbReference type="OrthoDB" id="378564at2759"/>
<organism evidence="8 9">
    <name type="scientific">Triparma columacea</name>
    <dbReference type="NCBI Taxonomy" id="722753"/>
    <lineage>
        <taxon>Eukaryota</taxon>
        <taxon>Sar</taxon>
        <taxon>Stramenopiles</taxon>
        <taxon>Ochrophyta</taxon>
        <taxon>Bolidophyceae</taxon>
        <taxon>Parmales</taxon>
        <taxon>Triparmaceae</taxon>
        <taxon>Triparma</taxon>
    </lineage>
</organism>
<keyword evidence="3 7" id="KW-0812">Transmembrane</keyword>
<comment type="subcellular location">
    <subcellularLocation>
        <location evidence="1">Membrane</location>
        <topology evidence="1">Multi-pass membrane protein</topology>
    </subcellularLocation>
</comment>
<dbReference type="EMBL" id="BRYA01000142">
    <property type="protein sequence ID" value="GMI41094.1"/>
    <property type="molecule type" value="Genomic_DNA"/>
</dbReference>
<dbReference type="InterPro" id="IPR008429">
    <property type="entry name" value="CLPTM1"/>
</dbReference>
<protein>
    <recommendedName>
        <fullName evidence="10">Cleft lip and palate associated transmembrane protein</fullName>
    </recommendedName>
</protein>
<keyword evidence="9" id="KW-1185">Reference proteome</keyword>
<proteinExistence type="inferred from homology"/>
<dbReference type="Proteomes" id="UP001165065">
    <property type="component" value="Unassembled WGS sequence"/>
</dbReference>
<dbReference type="Pfam" id="PF05602">
    <property type="entry name" value="CLPTM1"/>
    <property type="match status" value="1"/>
</dbReference>
<comment type="similarity">
    <text evidence="2">Belongs to the CLPTM1 family.</text>
</comment>
<evidence type="ECO:0000256" key="2">
    <source>
        <dbReference type="ARBA" id="ARBA00009310"/>
    </source>
</evidence>
<evidence type="ECO:0000256" key="7">
    <source>
        <dbReference type="SAM" id="Phobius"/>
    </source>
</evidence>
<sequence length="352" mass="39668">MDVRRTRSGLVYLPKMFIDETGSTSDRFIPINETGWEPVTVRVTLDSNLTPSRWRLLNHMGSVMSSQSELGFADEDIDDVRRLIADTSMSYLGLTVLASILHLLFECLSFKEDVDFWRSNDSLRGLSVRQLVSDFTCQAVILLFLIEQGSSVLVVAPSALGLAVAGWKVQRSLGLRLRRGGGGGGIFGWSLAPTRTGEDAMTSEADKQATRVVGRALLPLILGYAGYSLGWERHVGWYSYLVKTLSGAAYGLGFVMMTPQLFLNYKLKSVSHLPWRFLCYRFVSTFIDDLFAFVIRMPVMTRLSCFRDDLVFAVFLWQRWNYRVDMERPYQGDGREGKKEDEGGGEEGKKDK</sequence>
<keyword evidence="5 7" id="KW-0472">Membrane</keyword>
<feature type="transmembrane region" description="Helical" evidence="7">
    <location>
        <begin position="237"/>
        <end position="257"/>
    </location>
</feature>
<keyword evidence="4 7" id="KW-1133">Transmembrane helix</keyword>